<dbReference type="NCBIfam" id="NF041390">
    <property type="entry name" value="TadE_Rv3655c"/>
    <property type="match status" value="1"/>
</dbReference>
<comment type="caution">
    <text evidence="3">The sequence shown here is derived from an EMBL/GenBank/DDBJ whole genome shotgun (WGS) entry which is preliminary data.</text>
</comment>
<dbReference type="InterPro" id="IPR012495">
    <property type="entry name" value="TadE-like_dom"/>
</dbReference>
<reference evidence="3 4" key="1">
    <citation type="submission" date="2018-11" db="EMBL/GenBank/DDBJ databases">
        <title>Sequencing the genomes of 1000 actinobacteria strains.</title>
        <authorList>
            <person name="Klenk H.-P."/>
        </authorList>
    </citation>
    <scope>NUCLEOTIDE SEQUENCE [LARGE SCALE GENOMIC DNA]</scope>
    <source>
        <strain evidence="3 4">DSM 12652</strain>
    </source>
</reference>
<dbReference type="OrthoDB" id="3747652at2"/>
<name>A0A3N2CP96_9ACTN</name>
<evidence type="ECO:0000259" key="2">
    <source>
        <dbReference type="Pfam" id="PF07811"/>
    </source>
</evidence>
<keyword evidence="4" id="KW-1185">Reference proteome</keyword>
<keyword evidence="1" id="KW-1133">Transmembrane helix</keyword>
<evidence type="ECO:0000256" key="1">
    <source>
        <dbReference type="SAM" id="Phobius"/>
    </source>
</evidence>
<keyword evidence="1" id="KW-0812">Transmembrane</keyword>
<dbReference type="InterPro" id="IPR049790">
    <property type="entry name" value="Rv3655c/TadE"/>
</dbReference>
<gene>
    <name evidence="3" type="ORF">EDD33_0163</name>
</gene>
<evidence type="ECO:0000313" key="3">
    <source>
        <dbReference type="EMBL" id="ROR89343.1"/>
    </source>
</evidence>
<dbReference type="RefSeq" id="WP_123388720.1">
    <property type="nucleotide sequence ID" value="NZ_RKHO01000001.1"/>
</dbReference>
<dbReference type="EMBL" id="RKHO01000001">
    <property type="protein sequence ID" value="ROR89343.1"/>
    <property type="molecule type" value="Genomic_DNA"/>
</dbReference>
<organism evidence="3 4">
    <name type="scientific">Nocardioides aurantiacus</name>
    <dbReference type="NCBI Taxonomy" id="86796"/>
    <lineage>
        <taxon>Bacteria</taxon>
        <taxon>Bacillati</taxon>
        <taxon>Actinomycetota</taxon>
        <taxon>Actinomycetes</taxon>
        <taxon>Propionibacteriales</taxon>
        <taxon>Nocardioidaceae</taxon>
        <taxon>Nocardioides</taxon>
    </lineage>
</organism>
<dbReference type="AlphaFoldDB" id="A0A3N2CP96"/>
<proteinExistence type="predicted"/>
<protein>
    <submittedName>
        <fullName evidence="3">TadE-like protein</fullName>
    </submittedName>
</protein>
<accession>A0A3N2CP96</accession>
<dbReference type="Pfam" id="PF07811">
    <property type="entry name" value="TadE"/>
    <property type="match status" value="1"/>
</dbReference>
<sequence>MHHHRPGATARRSAPAAGDERGAVTAEAAMALPVLVLFTLAMAWLVSLGVTQVRALDAAREVARAAARSDSAGEAAALGRRVAPAGSRVSVEVGEDLVVARVSAPVRGPGGLFGALGSHTVEAEAVAAAEPGS</sequence>
<dbReference type="Proteomes" id="UP000281738">
    <property type="component" value="Unassembled WGS sequence"/>
</dbReference>
<feature type="domain" description="TadE-like" evidence="2">
    <location>
        <begin position="22"/>
        <end position="64"/>
    </location>
</feature>
<evidence type="ECO:0000313" key="4">
    <source>
        <dbReference type="Proteomes" id="UP000281738"/>
    </source>
</evidence>
<keyword evidence="1" id="KW-0472">Membrane</keyword>
<feature type="transmembrane region" description="Helical" evidence="1">
    <location>
        <begin position="28"/>
        <end position="50"/>
    </location>
</feature>